<keyword evidence="5" id="KW-1185">Reference proteome</keyword>
<name>A0A850PCT3_9PROT</name>
<dbReference type="Pfam" id="PF00534">
    <property type="entry name" value="Glycos_transf_1"/>
    <property type="match status" value="1"/>
</dbReference>
<dbReference type="InterPro" id="IPR001296">
    <property type="entry name" value="Glyco_trans_1"/>
</dbReference>
<proteinExistence type="predicted"/>
<reference evidence="4 5" key="1">
    <citation type="submission" date="2020-06" db="EMBL/GenBank/DDBJ databases">
        <title>Description of novel acetic acid bacteria.</title>
        <authorList>
            <person name="Sombolestani A."/>
        </authorList>
    </citation>
    <scope>NUCLEOTIDE SEQUENCE [LARGE SCALE GENOMIC DNA]</scope>
    <source>
        <strain evidence="4 5">LMG 27010</strain>
    </source>
</reference>
<dbReference type="InterPro" id="IPR022623">
    <property type="entry name" value="Glyco_trans_4"/>
</dbReference>
<feature type="domain" description="Glycosyl transferase family 1" evidence="2">
    <location>
        <begin position="213"/>
        <end position="380"/>
    </location>
</feature>
<protein>
    <submittedName>
        <fullName evidence="4">Glycosyltransferase</fullName>
    </submittedName>
</protein>
<gene>
    <name evidence="4" type="ORF">HUK82_15455</name>
</gene>
<feature type="domain" description="Glycosyl transferase family 4" evidence="3">
    <location>
        <begin position="26"/>
        <end position="190"/>
    </location>
</feature>
<evidence type="ECO:0000313" key="5">
    <source>
        <dbReference type="Proteomes" id="UP000585665"/>
    </source>
</evidence>
<sequence>MKYLFVHQNFPGQFLYLIQRLNARPGNEIVFICEPNESVIPGVRKAIYRLPPKDMDAIHPGAHELEKGLRRAEYVARTARSLKQLGFEPDIIIGHHGWGELLDLVDVFPTTPILGYFEFFYATHDLDVGFDDEFPQAANLLANVRAKNAINLQALMLGQHGQTPTQFQRDTYPDWAQPQIRLIAEGADLDKCRPAPKRARKDQDICGVHVGADEKLVTYVSRDLEPYRGFHVFMRALPRILDERPDARVILVGGDGVSYGARLVNATWRDTMLRELGDRIDPSRVHFVGKVPYDSFRALLKRSDAHVYLTYPFVASWSLREALATGCVVVGSDTAPVSEFVQDGKNGLLVPFLQPERIAQGVLEVLEDQKLARKLSKGARAYAESHLDQERCLDLYEQEIARIVGP</sequence>
<comment type="caution">
    <text evidence="4">The sequence shown here is derived from an EMBL/GenBank/DDBJ whole genome shotgun (WGS) entry which is preliminary data.</text>
</comment>
<keyword evidence="1 4" id="KW-0808">Transferase</keyword>
<dbReference type="PANTHER" id="PTHR46401:SF2">
    <property type="entry name" value="GLYCOSYLTRANSFERASE WBBK-RELATED"/>
    <property type="match status" value="1"/>
</dbReference>
<dbReference type="PANTHER" id="PTHR46401">
    <property type="entry name" value="GLYCOSYLTRANSFERASE WBBK-RELATED"/>
    <property type="match status" value="1"/>
</dbReference>
<dbReference type="Pfam" id="PF12000">
    <property type="entry name" value="Glyco_trans_4_3"/>
    <property type="match status" value="1"/>
</dbReference>
<dbReference type="Proteomes" id="UP000585665">
    <property type="component" value="Unassembled WGS sequence"/>
</dbReference>
<dbReference type="GO" id="GO:0009103">
    <property type="term" value="P:lipopolysaccharide biosynthetic process"/>
    <property type="evidence" value="ECO:0007669"/>
    <property type="project" value="TreeGrafter"/>
</dbReference>
<dbReference type="GO" id="GO:0016757">
    <property type="term" value="F:glycosyltransferase activity"/>
    <property type="evidence" value="ECO:0007669"/>
    <property type="project" value="InterPro"/>
</dbReference>
<accession>A0A850PCT3</accession>
<dbReference type="Gene3D" id="3.40.50.2000">
    <property type="entry name" value="Glycogen Phosphorylase B"/>
    <property type="match status" value="1"/>
</dbReference>
<evidence type="ECO:0000313" key="4">
    <source>
        <dbReference type="EMBL" id="NVN41944.1"/>
    </source>
</evidence>
<evidence type="ECO:0000259" key="2">
    <source>
        <dbReference type="Pfam" id="PF00534"/>
    </source>
</evidence>
<evidence type="ECO:0000256" key="1">
    <source>
        <dbReference type="ARBA" id="ARBA00022679"/>
    </source>
</evidence>
<organism evidence="4 5">
    <name type="scientific">Ameyamaea chiangmaiensis</name>
    <dbReference type="NCBI Taxonomy" id="442969"/>
    <lineage>
        <taxon>Bacteria</taxon>
        <taxon>Pseudomonadati</taxon>
        <taxon>Pseudomonadota</taxon>
        <taxon>Alphaproteobacteria</taxon>
        <taxon>Acetobacterales</taxon>
        <taxon>Acetobacteraceae</taxon>
        <taxon>Ameyamaea</taxon>
    </lineage>
</organism>
<dbReference type="AlphaFoldDB" id="A0A850PCT3"/>
<dbReference type="RefSeq" id="WP_176614794.1">
    <property type="nucleotide sequence ID" value="NZ_JABXXR010000221.1"/>
</dbReference>
<dbReference type="CDD" id="cd03818">
    <property type="entry name" value="GT4_ExpC-like"/>
    <property type="match status" value="1"/>
</dbReference>
<dbReference type="EMBL" id="JABXXR010000221">
    <property type="protein sequence ID" value="NVN41944.1"/>
    <property type="molecule type" value="Genomic_DNA"/>
</dbReference>
<dbReference type="SUPFAM" id="SSF53756">
    <property type="entry name" value="UDP-Glycosyltransferase/glycogen phosphorylase"/>
    <property type="match status" value="1"/>
</dbReference>
<evidence type="ECO:0000259" key="3">
    <source>
        <dbReference type="Pfam" id="PF12000"/>
    </source>
</evidence>